<reference evidence="1 2" key="1">
    <citation type="submission" date="2024-05" db="EMBL/GenBank/DDBJ databases">
        <title>Sequence of Lycoming College course isolates.</title>
        <authorList>
            <person name="Reigle C.A."/>
            <person name="Newman J.D."/>
        </authorList>
    </citation>
    <scope>NUCLEOTIDE SEQUENCE [LARGE SCALE GENOMIC DNA]</scope>
    <source>
        <strain evidence="1 2">CAR-09</strain>
    </source>
</reference>
<dbReference type="EMBL" id="JBDLYL010000005">
    <property type="protein sequence ID" value="MEN8639227.1"/>
    <property type="molecule type" value="Genomic_DNA"/>
</dbReference>
<comment type="caution">
    <text evidence="1">The sequence shown here is derived from an EMBL/GenBank/DDBJ whole genome shotgun (WGS) entry which is preliminary data.</text>
</comment>
<gene>
    <name evidence="1" type="ORF">ABFE88_06150</name>
</gene>
<accession>A0ABV0DE46</accession>
<sequence length="783" mass="83417">MTAFDKLKCAGEAGVNATLPAPTVPKLDRGLIKIADLVNDLEVIIPTNAEFVDTLSVRLFIGDDPLDPDSVVSDVLKVTIPVPDELTLLFKTSKYPAIGSDVTVKLDYFLYDDASEDGQTSIGPVQVRFDRQAPGGSEPGPIAFGPDQEDAITADDLNADGDLEVVVDPYYGAEQDDLINVWLSDSRVPDDSKYSTESFTVDPPDQHTVVMFRANDFATAGDGKQLYFGYRVTDYAGNVSLRSSVTGIPVYINLPALAPPLVPEADDGLVTFSDANTHVEVQISTYGGVAVGDMITVIWEGRAQPAKPITNAAGDPVLSVLVPLAEVAAAGYASRNVDVSYTMVHDSGPVVSSPVTTIRVDLSGPGGIVDPDPGTPEHENLRPAEVLVNAGSSPLNEILPGDFGKNATATIRRQGSDNSVIWQRDDVIQLYWGSIVLPTSVTVTAANEGANIAYPVPHAGVIETEGVGDIPVYYEITRQLPGDKGPVPVTVKSSIQIVKVASVESLPGGPVALLPGVFPEANANNIITRANGLDGTPFRIPLAGVSNIELVKSPTLSYNFVGIQSGDATAPPTNPPAAPIEATRLKVDNVPLTQQHLDQGYFEISMPYAHIRLICRNGATLDYTLANQYGSKAAPQKFVRFALNIAGGSCPVVFGNTAVSSFNRVPVNLPAIAFSDAQRQGISEADLDEGLLNTWVNPYFGGEAGDRIETWLGTSEATDSGQYLKMFVAGDPEQKSLIAFSRSEMLRLGNNRVLYFGYRVTNKEGVQSELSRLVGIEVTVSEE</sequence>
<name>A0ABV0DE46_9PSED</name>
<protein>
    <submittedName>
        <fullName evidence="1">Uncharacterized protein</fullName>
    </submittedName>
</protein>
<dbReference type="RefSeq" id="WP_347149292.1">
    <property type="nucleotide sequence ID" value="NZ_JBDLYL010000005.1"/>
</dbReference>
<proteinExistence type="predicted"/>
<evidence type="ECO:0000313" key="2">
    <source>
        <dbReference type="Proteomes" id="UP001424532"/>
    </source>
</evidence>
<dbReference type="Proteomes" id="UP001424532">
    <property type="component" value="Unassembled WGS sequence"/>
</dbReference>
<organism evidence="1 2">
    <name type="scientific">Pseudomonas sichuanensis</name>
    <dbReference type="NCBI Taxonomy" id="2213015"/>
    <lineage>
        <taxon>Bacteria</taxon>
        <taxon>Pseudomonadati</taxon>
        <taxon>Pseudomonadota</taxon>
        <taxon>Gammaproteobacteria</taxon>
        <taxon>Pseudomonadales</taxon>
        <taxon>Pseudomonadaceae</taxon>
        <taxon>Pseudomonas</taxon>
    </lineage>
</organism>
<evidence type="ECO:0000313" key="1">
    <source>
        <dbReference type="EMBL" id="MEN8639227.1"/>
    </source>
</evidence>
<keyword evidence="2" id="KW-1185">Reference proteome</keyword>